<dbReference type="PANTHER" id="PTHR28180:SF2">
    <property type="entry name" value="PEROXISOMAL PROTEIN 2"/>
    <property type="match status" value="1"/>
</dbReference>
<dbReference type="Proteomes" id="UP000234275">
    <property type="component" value="Unassembled WGS sequence"/>
</dbReference>
<organism evidence="1 2">
    <name type="scientific">Aspergillus steynii IBT 23096</name>
    <dbReference type="NCBI Taxonomy" id="1392250"/>
    <lineage>
        <taxon>Eukaryota</taxon>
        <taxon>Fungi</taxon>
        <taxon>Dikarya</taxon>
        <taxon>Ascomycota</taxon>
        <taxon>Pezizomycotina</taxon>
        <taxon>Eurotiomycetes</taxon>
        <taxon>Eurotiomycetidae</taxon>
        <taxon>Eurotiales</taxon>
        <taxon>Aspergillaceae</taxon>
        <taxon>Aspergillus</taxon>
        <taxon>Aspergillus subgen. Circumdati</taxon>
    </lineage>
</organism>
<dbReference type="InterPro" id="IPR029032">
    <property type="entry name" value="AhpD-like"/>
</dbReference>
<evidence type="ECO:0000313" key="1">
    <source>
        <dbReference type="EMBL" id="PLB44927.1"/>
    </source>
</evidence>
<dbReference type="AlphaFoldDB" id="A0A2I2FWE2"/>
<sequence>MSKLSSGLKALINSPAARPKTTPAPPQIGSLYQKIQQYAQSKGLSQSSWLALSTAATMTMNSPEALHSLFKVATAGASEQTSTVEFMREVGLKCISFNGIPRTINCLVDFKSNLPGSITDQLSSTPTRGPDSQNITGISARGKDLWDSIYRPFETKLYRKLGDAHPDLPVHILHFNYGALLSDPQRSGANVGRLATSIVAIACLRAQTGVGPQVLSHVFGLRKAIEDSTWVHDVESEEAAKWLASDEGNTWILNSVDDIVKAIGKGEGSNFAPARESKL</sequence>
<proteinExistence type="predicted"/>
<dbReference type="PANTHER" id="PTHR28180">
    <property type="entry name" value="CONSERVED MITOCHONDRIAL PROTEIN-RELATED"/>
    <property type="match status" value="1"/>
</dbReference>
<accession>A0A2I2FWE2</accession>
<dbReference type="EMBL" id="MSFO01000008">
    <property type="protein sequence ID" value="PLB44927.1"/>
    <property type="molecule type" value="Genomic_DNA"/>
</dbReference>
<name>A0A2I2FWE2_9EURO</name>
<evidence type="ECO:0000313" key="2">
    <source>
        <dbReference type="Proteomes" id="UP000234275"/>
    </source>
</evidence>
<dbReference type="VEuPathDB" id="FungiDB:P170DRAFT_415802"/>
<keyword evidence="2" id="KW-1185">Reference proteome</keyword>
<dbReference type="RefSeq" id="XP_024700229.1">
    <property type="nucleotide sequence ID" value="XM_024847084.1"/>
</dbReference>
<reference evidence="1 2" key="1">
    <citation type="submission" date="2016-12" db="EMBL/GenBank/DDBJ databases">
        <title>The genomes of Aspergillus section Nigri reveals drivers in fungal speciation.</title>
        <authorList>
            <consortium name="DOE Joint Genome Institute"/>
            <person name="Vesth T.C."/>
            <person name="Nybo J."/>
            <person name="Theobald S."/>
            <person name="Brandl J."/>
            <person name="Frisvad J.C."/>
            <person name="Nielsen K.F."/>
            <person name="Lyhne E.K."/>
            <person name="Kogle M.E."/>
            <person name="Kuo A."/>
            <person name="Riley R."/>
            <person name="Clum A."/>
            <person name="Nolan M."/>
            <person name="Lipzen A."/>
            <person name="Salamov A."/>
            <person name="Henrissat B."/>
            <person name="Wiebenga A."/>
            <person name="De Vries R.P."/>
            <person name="Grigoriev I.V."/>
            <person name="Mortensen U.H."/>
            <person name="Andersen M.R."/>
            <person name="Baker S.E."/>
        </authorList>
    </citation>
    <scope>NUCLEOTIDE SEQUENCE [LARGE SCALE GENOMIC DNA]</scope>
    <source>
        <strain evidence="1 2">IBT 23096</strain>
    </source>
</reference>
<dbReference type="OrthoDB" id="5392202at2759"/>
<protein>
    <submittedName>
        <fullName evidence="1">Uncharacterized protein</fullName>
    </submittedName>
</protein>
<dbReference type="STRING" id="1392250.A0A2I2FWE2"/>
<dbReference type="GeneID" id="36554783"/>
<dbReference type="Gene3D" id="1.20.1290.10">
    <property type="entry name" value="AhpD-like"/>
    <property type="match status" value="1"/>
</dbReference>
<comment type="caution">
    <text evidence="1">The sequence shown here is derived from an EMBL/GenBank/DDBJ whole genome shotgun (WGS) entry which is preliminary data.</text>
</comment>
<gene>
    <name evidence="1" type="ORF">P170DRAFT_415802</name>
</gene>
<dbReference type="InterPro" id="IPR052999">
    <property type="entry name" value="PTS1_Protein"/>
</dbReference>
<dbReference type="SUPFAM" id="SSF69118">
    <property type="entry name" value="AhpD-like"/>
    <property type="match status" value="1"/>
</dbReference>